<dbReference type="PROSITE" id="PS51257">
    <property type="entry name" value="PROKAR_LIPOPROTEIN"/>
    <property type="match status" value="1"/>
</dbReference>
<dbReference type="InterPro" id="IPR044927">
    <property type="entry name" value="Endonuclea_NS_2"/>
</dbReference>
<name>A0A1C0ZZI0_9BACL</name>
<dbReference type="Pfam" id="PF13930">
    <property type="entry name" value="Endonuclea_NS_2"/>
    <property type="match status" value="1"/>
</dbReference>
<feature type="region of interest" description="Disordered" evidence="1">
    <location>
        <begin position="28"/>
        <end position="55"/>
    </location>
</feature>
<evidence type="ECO:0000256" key="2">
    <source>
        <dbReference type="SAM" id="SignalP"/>
    </source>
</evidence>
<feature type="chain" id="PRO_5008649704" description="Type VII secretion system protein EssD-like domain-containing protein" evidence="2">
    <location>
        <begin position="27"/>
        <end position="277"/>
    </location>
</feature>
<evidence type="ECO:0000313" key="5">
    <source>
        <dbReference type="Proteomes" id="UP000093309"/>
    </source>
</evidence>
<dbReference type="Proteomes" id="UP000093309">
    <property type="component" value="Unassembled WGS sequence"/>
</dbReference>
<gene>
    <name evidence="4" type="ORF">A8709_18270</name>
</gene>
<evidence type="ECO:0000256" key="1">
    <source>
        <dbReference type="SAM" id="MobiDB-lite"/>
    </source>
</evidence>
<comment type="caution">
    <text evidence="4">The sequence shown here is derived from an EMBL/GenBank/DDBJ whole genome shotgun (WGS) entry which is preliminary data.</text>
</comment>
<reference evidence="5" key="1">
    <citation type="submission" date="2016-05" db="EMBL/GenBank/DDBJ databases">
        <title>Paenibacillus oryzae. sp. nov., isolated from the rice root.</title>
        <authorList>
            <person name="Zhang J."/>
            <person name="Zhang X."/>
        </authorList>
    </citation>
    <scope>NUCLEOTIDE SEQUENCE [LARGE SCALE GENOMIC DNA]</scope>
    <source>
        <strain evidence="5">KCTC13222</strain>
    </source>
</reference>
<dbReference type="AlphaFoldDB" id="A0A1C0ZZI0"/>
<keyword evidence="2" id="KW-0732">Signal</keyword>
<evidence type="ECO:0000313" key="4">
    <source>
        <dbReference type="EMBL" id="OCT13542.1"/>
    </source>
</evidence>
<dbReference type="EMBL" id="LYPC01000022">
    <property type="protein sequence ID" value="OCT13542.1"/>
    <property type="molecule type" value="Genomic_DNA"/>
</dbReference>
<feature type="domain" description="Type VII secretion system protein EssD-like" evidence="3">
    <location>
        <begin position="154"/>
        <end position="243"/>
    </location>
</feature>
<feature type="compositionally biased region" description="Low complexity" evidence="1">
    <location>
        <begin position="32"/>
        <end position="55"/>
    </location>
</feature>
<accession>A0A1C0ZZI0</accession>
<proteinExistence type="predicted"/>
<dbReference type="OrthoDB" id="9783680at2"/>
<dbReference type="STRING" id="512399.A8709_18270"/>
<feature type="signal peptide" evidence="2">
    <location>
        <begin position="1"/>
        <end position="26"/>
    </location>
</feature>
<dbReference type="InterPro" id="IPR044929">
    <property type="entry name" value="DNA/RNA_non-sp_Endonuclease_sf"/>
</dbReference>
<organism evidence="4 5">
    <name type="scientific">Paenibacillus pectinilyticus</name>
    <dbReference type="NCBI Taxonomy" id="512399"/>
    <lineage>
        <taxon>Bacteria</taxon>
        <taxon>Bacillati</taxon>
        <taxon>Bacillota</taxon>
        <taxon>Bacilli</taxon>
        <taxon>Bacillales</taxon>
        <taxon>Paenibacillaceae</taxon>
        <taxon>Paenibacillus</taxon>
    </lineage>
</organism>
<dbReference type="RefSeq" id="WP_065853604.1">
    <property type="nucleotide sequence ID" value="NZ_LYPC01000022.1"/>
</dbReference>
<protein>
    <recommendedName>
        <fullName evidence="3">Type VII secretion system protein EssD-like domain-containing protein</fullName>
    </recommendedName>
</protein>
<evidence type="ECO:0000259" key="3">
    <source>
        <dbReference type="Pfam" id="PF13930"/>
    </source>
</evidence>
<sequence length="277" mass="29702">MKKLSIIFVTALALSLIGCSATTQKAAVTKNSTTTQPISSSSSTQSASSASSPTSSESEILAKLMTYTNAHSPGPTKDYYWENGAARLSGFDGMKAGDYHFTSDSQERSATARAVLTYAEFKASKGERQGTPLDPPAWPAHNPKVAIGYSLTGKTYHGYLYNRSHSIADSLLGKGSYTSPYNFTTGTRSQNVGADQNGGMRVAEEKVESFWSSHVNTSVTIEYETTPLYSGNETIPRGSIVDVNSSDGSLNFEIIVINDAERYTINYNSGADTSISQ</sequence>
<keyword evidence="5" id="KW-1185">Reference proteome</keyword>
<dbReference type="Gene3D" id="3.40.570.10">
    <property type="entry name" value="Extracellular Endonuclease, subunit A"/>
    <property type="match status" value="1"/>
</dbReference>